<evidence type="ECO:0000313" key="8">
    <source>
        <dbReference type="EMBL" id="KAK8142972.1"/>
    </source>
</evidence>
<feature type="signal peptide" evidence="6">
    <location>
        <begin position="1"/>
        <end position="19"/>
    </location>
</feature>
<keyword evidence="3" id="KW-1133">Transmembrane helix</keyword>
<dbReference type="SMART" id="SM00693">
    <property type="entry name" value="DysFN"/>
    <property type="match status" value="1"/>
</dbReference>
<dbReference type="InterPro" id="IPR006614">
    <property type="entry name" value="Peroxin/Ferlin"/>
</dbReference>
<feature type="region of interest" description="Disordered" evidence="5">
    <location>
        <begin position="532"/>
        <end position="551"/>
    </location>
</feature>
<proteinExistence type="predicted"/>
<organism evidence="8 9">
    <name type="scientific">Beauveria asiatica</name>
    <dbReference type="NCBI Taxonomy" id="1069075"/>
    <lineage>
        <taxon>Eukaryota</taxon>
        <taxon>Fungi</taxon>
        <taxon>Dikarya</taxon>
        <taxon>Ascomycota</taxon>
        <taxon>Pezizomycotina</taxon>
        <taxon>Sordariomycetes</taxon>
        <taxon>Hypocreomycetidae</taxon>
        <taxon>Hypocreales</taxon>
        <taxon>Cordycipitaceae</taxon>
        <taxon>Beauveria</taxon>
    </lineage>
</organism>
<dbReference type="InterPro" id="IPR039535">
    <property type="entry name" value="ASST-like"/>
</dbReference>
<comment type="subcellular location">
    <subcellularLocation>
        <location evidence="1">Endomembrane system</location>
        <topology evidence="1">Multi-pass membrane protein</topology>
    </subcellularLocation>
</comment>
<keyword evidence="4" id="KW-0472">Membrane</keyword>
<dbReference type="GO" id="GO:0005778">
    <property type="term" value="C:peroxisomal membrane"/>
    <property type="evidence" value="ECO:0007669"/>
    <property type="project" value="UniProtKB-ARBA"/>
</dbReference>
<comment type="caution">
    <text evidence="8">The sequence shown here is derived from an EMBL/GenBank/DDBJ whole genome shotgun (WGS) entry which is preliminary data.</text>
</comment>
<evidence type="ECO:0000256" key="1">
    <source>
        <dbReference type="ARBA" id="ARBA00004127"/>
    </source>
</evidence>
<dbReference type="Pfam" id="PF14269">
    <property type="entry name" value="Arylsulfotran_2"/>
    <property type="match status" value="1"/>
</dbReference>
<dbReference type="Pfam" id="PF06398">
    <property type="entry name" value="Pex24p"/>
    <property type="match status" value="1"/>
</dbReference>
<evidence type="ECO:0000259" key="7">
    <source>
        <dbReference type="SMART" id="SM00693"/>
    </source>
</evidence>
<keyword evidence="2" id="KW-0812">Transmembrane</keyword>
<feature type="domain" description="Peroxin/Ferlin" evidence="7">
    <location>
        <begin position="882"/>
        <end position="951"/>
    </location>
</feature>
<dbReference type="PANTHER" id="PTHR31679">
    <property type="entry name" value="PEROXISOMAL MEMBRANE PROTEIN PEX30-RELATED"/>
    <property type="match status" value="1"/>
</dbReference>
<dbReference type="Proteomes" id="UP001397290">
    <property type="component" value="Unassembled WGS sequence"/>
</dbReference>
<feature type="region of interest" description="Disordered" evidence="5">
    <location>
        <begin position="705"/>
        <end position="733"/>
    </location>
</feature>
<protein>
    <submittedName>
        <fullName evidence="8">Peroxisome- protein</fullName>
    </submittedName>
</protein>
<feature type="compositionally biased region" description="Basic and acidic residues" evidence="5">
    <location>
        <begin position="1074"/>
        <end position="1101"/>
    </location>
</feature>
<keyword evidence="9" id="KW-1185">Reference proteome</keyword>
<dbReference type="InterPro" id="IPR010482">
    <property type="entry name" value="TECPR1-like_DysF"/>
</dbReference>
<feature type="region of interest" description="Disordered" evidence="5">
    <location>
        <begin position="1069"/>
        <end position="1137"/>
    </location>
</feature>
<feature type="chain" id="PRO_5043665189" evidence="6">
    <location>
        <begin position="20"/>
        <end position="1137"/>
    </location>
</feature>
<sequence length="1137" mass="125509">MRPAAKIFLFAVLVAGVSGTLKIECGTSTVGGRSWMPDVLIPHPSSQYKTFCGPTPPQLETWQSEEPCDDGLLFVTPGDSAERSTTESEADVEGPAIFRSNGDLVWTQDGWGRTCDLKVQSVGDRSYMTFWHDESSRHHGGGSYVVLDQSYEMVKELRSVGKISSRPVELKLTNTHTVRKLAEWVDQHAIIQEIDMASNELIFEWRASHHFKVTMSQAAPENRGRTPETAFDYIHATGIDLDHKGDYVISSRNMYNAVALRRGHGNVLWVLGGSLNSFEDASGGEATAMISSQGIQWHGDSTLLLLDGGHVPDIEGWPGRRSNARTIHINTTTNTAALLRTYSTPAAGTSSHSKGTVQRLPKGNVFVGWGDDNPLAAAYTEYAEDVRVLCAARFREASVASAKFWKTTSGGGGDSGRVVSKYPWTGTPAAQPVIVVRPQEGALYVSWNGDTQTTAWLLRSNNTERGDGSLGARCVVDRAGFETRIPIPRDVGEVIEIMGVDDRGRTLVRSELIWSEGASGTWSSTQRVLEASTDEDEPHWPPAAAMSAHDDDSMVDGSPALLDESFVAPPTYAAFSPVTLSANTPSRSSRRSTVLVHQKSPLLLATPPQITRALAYSHPFLLPFNTFVGLLTWSTGDPWQSFLFVCSFWFLVLYGDTILLRAGPVAVGVGIIVAMYGRRYSPLSSSGWRKPVKLDKKNKSTTAQFSNTDAAAGSSHAAVKPSKQEDGSTKHQKTLDEIVETLKELTGRCNALMEPLLEMTDFLSTQRTATSATTKPALTAMFMRLLIVTPFWFALTMPPLRVITVRRVVLIVGTITLTWHARPMRVCRAILWRSLTVRRFAAAVTGLRFDTPVKNAAAAQLKAAQSRGHRRNDSSRSAKSSGVKFTFIIYENQRRWIGLGWTNSLFAYERAAWTDEHNNSLPSKDEFELPHAEDGSRMQWQWAEGSRWRVDGAADENGAVDYDGTAGRNGWIYYDTKWNNGRRGVDGWGKWTRRRKWYRDAELVEVEKHSHRKATTKDSASLHSKSDSASLANVPVIIEEKSAEDANVKLIDDNASVYSTSSKSSFWPPILRRRATDRTAADKEKEKREARGKRATERQDSGPDTSGLGIEVEMELQRQGKDGGQWGIGDDARMNLE</sequence>
<name>A0AAW0RL98_9HYPO</name>
<evidence type="ECO:0000256" key="6">
    <source>
        <dbReference type="SAM" id="SignalP"/>
    </source>
</evidence>
<dbReference type="GO" id="GO:0007031">
    <property type="term" value="P:peroxisome organization"/>
    <property type="evidence" value="ECO:0007669"/>
    <property type="project" value="TreeGrafter"/>
</dbReference>
<feature type="compositionally biased region" description="Low complexity" evidence="5">
    <location>
        <begin position="1017"/>
        <end position="1029"/>
    </location>
</feature>
<dbReference type="AlphaFoldDB" id="A0AAW0RL98"/>
<evidence type="ECO:0000313" key="9">
    <source>
        <dbReference type="Proteomes" id="UP001397290"/>
    </source>
</evidence>
<dbReference type="InterPro" id="IPR052646">
    <property type="entry name" value="Peroxisomal_PEX28-32"/>
</dbReference>
<evidence type="ECO:0000256" key="2">
    <source>
        <dbReference type="ARBA" id="ARBA00022692"/>
    </source>
</evidence>
<dbReference type="GO" id="GO:0012505">
    <property type="term" value="C:endomembrane system"/>
    <property type="evidence" value="ECO:0007669"/>
    <property type="project" value="UniProtKB-SubCell"/>
</dbReference>
<feature type="region of interest" description="Disordered" evidence="5">
    <location>
        <begin position="1008"/>
        <end position="1029"/>
    </location>
</feature>
<dbReference type="EMBL" id="JAAHCF010000576">
    <property type="protein sequence ID" value="KAK8142972.1"/>
    <property type="molecule type" value="Genomic_DNA"/>
</dbReference>
<reference evidence="8 9" key="1">
    <citation type="submission" date="2020-02" db="EMBL/GenBank/DDBJ databases">
        <title>Comparative genomics of the hypocrealean fungal genus Beauvera.</title>
        <authorList>
            <person name="Showalter D.N."/>
            <person name="Bushley K.E."/>
            <person name="Rehner S.A."/>
        </authorList>
    </citation>
    <scope>NUCLEOTIDE SEQUENCE [LARGE SCALE GENOMIC DNA]</scope>
    <source>
        <strain evidence="8 9">ARSEF4384</strain>
    </source>
</reference>
<keyword evidence="6" id="KW-0732">Signal</keyword>
<gene>
    <name evidence="8" type="primary">PEX30</name>
    <name evidence="8" type="ORF">G3M48_007911</name>
</gene>
<dbReference type="PANTHER" id="PTHR31679:SF2">
    <property type="entry name" value="PEROXISOMAL MEMBRANE PROTEIN PEX30-RELATED"/>
    <property type="match status" value="1"/>
</dbReference>
<evidence type="ECO:0000256" key="3">
    <source>
        <dbReference type="ARBA" id="ARBA00022989"/>
    </source>
</evidence>
<feature type="compositionally biased region" description="Basic and acidic residues" evidence="5">
    <location>
        <begin position="722"/>
        <end position="733"/>
    </location>
</feature>
<accession>A0AAW0RL98</accession>
<evidence type="ECO:0000256" key="5">
    <source>
        <dbReference type="SAM" id="MobiDB-lite"/>
    </source>
</evidence>
<evidence type="ECO:0000256" key="4">
    <source>
        <dbReference type="ARBA" id="ARBA00023136"/>
    </source>
</evidence>